<dbReference type="GO" id="GO:0098797">
    <property type="term" value="C:plasma membrane protein complex"/>
    <property type="evidence" value="ECO:0007669"/>
    <property type="project" value="TreeGrafter"/>
</dbReference>
<keyword evidence="7" id="KW-0653">Protein transport</keyword>
<comment type="subcellular location">
    <subcellularLocation>
        <location evidence="1">Cell inner membrane</location>
        <topology evidence="1">Single-pass membrane protein</topology>
        <orientation evidence="1">Periplasmic side</orientation>
    </subcellularLocation>
</comment>
<dbReference type="InterPro" id="IPR037682">
    <property type="entry name" value="TonB_C"/>
</dbReference>
<feature type="region of interest" description="Disordered" evidence="10">
    <location>
        <begin position="60"/>
        <end position="123"/>
    </location>
</feature>
<dbReference type="InterPro" id="IPR051045">
    <property type="entry name" value="TonB-dependent_transducer"/>
</dbReference>
<evidence type="ECO:0000256" key="9">
    <source>
        <dbReference type="ARBA" id="ARBA00023136"/>
    </source>
</evidence>
<feature type="compositionally biased region" description="Low complexity" evidence="10">
    <location>
        <begin position="110"/>
        <end position="123"/>
    </location>
</feature>
<keyword evidence="4" id="KW-1003">Cell membrane</keyword>
<dbReference type="NCBIfam" id="TIGR01352">
    <property type="entry name" value="tonB_Cterm"/>
    <property type="match status" value="1"/>
</dbReference>
<keyword evidence="9" id="KW-0472">Membrane</keyword>
<evidence type="ECO:0000256" key="3">
    <source>
        <dbReference type="ARBA" id="ARBA00022448"/>
    </source>
</evidence>
<comment type="caution">
    <text evidence="12">The sequence shown here is derived from an EMBL/GenBank/DDBJ whole genome shotgun (WGS) entry which is preliminary data.</text>
</comment>
<keyword evidence="3" id="KW-0813">Transport</keyword>
<gene>
    <name evidence="12" type="ORF">BJF92_03080</name>
</gene>
<evidence type="ECO:0000256" key="10">
    <source>
        <dbReference type="SAM" id="MobiDB-lite"/>
    </source>
</evidence>
<accession>A0A1Q9ACH0</accession>
<feature type="region of interest" description="Disordered" evidence="10">
    <location>
        <begin position="155"/>
        <end position="228"/>
    </location>
</feature>
<evidence type="ECO:0000256" key="4">
    <source>
        <dbReference type="ARBA" id="ARBA00022475"/>
    </source>
</evidence>
<dbReference type="Gene3D" id="3.30.1150.10">
    <property type="match status" value="1"/>
</dbReference>
<dbReference type="SUPFAM" id="SSF74653">
    <property type="entry name" value="TolA/TonB C-terminal domain"/>
    <property type="match status" value="1"/>
</dbReference>
<dbReference type="Proteomes" id="UP000186143">
    <property type="component" value="Unassembled WGS sequence"/>
</dbReference>
<dbReference type="STRING" id="1672749.BJF92_03080"/>
<dbReference type="EMBL" id="MKIO01000048">
    <property type="protein sequence ID" value="OLP52585.1"/>
    <property type="molecule type" value="Genomic_DNA"/>
</dbReference>
<evidence type="ECO:0000256" key="6">
    <source>
        <dbReference type="ARBA" id="ARBA00022692"/>
    </source>
</evidence>
<keyword evidence="5" id="KW-0997">Cell inner membrane</keyword>
<comment type="similarity">
    <text evidence="2">Belongs to the TonB family.</text>
</comment>
<dbReference type="GO" id="GO:0055085">
    <property type="term" value="P:transmembrane transport"/>
    <property type="evidence" value="ECO:0007669"/>
    <property type="project" value="InterPro"/>
</dbReference>
<organism evidence="12 13">
    <name type="scientific">Xaviernesmea rhizosphaerae</name>
    <dbReference type="NCBI Taxonomy" id="1672749"/>
    <lineage>
        <taxon>Bacteria</taxon>
        <taxon>Pseudomonadati</taxon>
        <taxon>Pseudomonadota</taxon>
        <taxon>Alphaproteobacteria</taxon>
        <taxon>Hyphomicrobiales</taxon>
        <taxon>Rhizobiaceae</taxon>
        <taxon>Rhizobium/Agrobacterium group</taxon>
        <taxon>Xaviernesmea</taxon>
    </lineage>
</organism>
<dbReference type="PANTHER" id="PTHR33446">
    <property type="entry name" value="PROTEIN TONB-RELATED"/>
    <property type="match status" value="1"/>
</dbReference>
<feature type="compositionally biased region" description="Basic and acidic residues" evidence="10">
    <location>
        <begin position="174"/>
        <end position="187"/>
    </location>
</feature>
<evidence type="ECO:0000256" key="7">
    <source>
        <dbReference type="ARBA" id="ARBA00022927"/>
    </source>
</evidence>
<keyword evidence="8" id="KW-1133">Transmembrane helix</keyword>
<proteinExistence type="inferred from homology"/>
<dbReference type="GO" id="GO:0015031">
    <property type="term" value="P:protein transport"/>
    <property type="evidence" value="ECO:0007669"/>
    <property type="project" value="UniProtKB-KW"/>
</dbReference>
<evidence type="ECO:0000256" key="5">
    <source>
        <dbReference type="ARBA" id="ARBA00022519"/>
    </source>
</evidence>
<feature type="compositionally biased region" description="Low complexity" evidence="10">
    <location>
        <begin position="89"/>
        <end position="100"/>
    </location>
</feature>
<dbReference type="RefSeq" id="WP_075637406.1">
    <property type="nucleotide sequence ID" value="NZ_MKIO01000048.1"/>
</dbReference>
<evidence type="ECO:0000313" key="12">
    <source>
        <dbReference type="EMBL" id="OLP52585.1"/>
    </source>
</evidence>
<evidence type="ECO:0000259" key="11">
    <source>
        <dbReference type="PROSITE" id="PS52015"/>
    </source>
</evidence>
<dbReference type="PROSITE" id="PS52015">
    <property type="entry name" value="TONB_CTD"/>
    <property type="match status" value="1"/>
</dbReference>
<sequence length="326" mass="33263">MSKTLRWTVGIGLSIGLHAVAGAVMLLPRPEVPDMAEGGPAVEVATLGNAFADTLQAGTPSEVLSPSETPTETAAIDPVTPTEPLQEAVPPETVESESPPEVTPDPAAQAEAAVSPDAPVPSANADVILPQESLPPPAQTPPEVVAALPPVEHVVPLEKPDPPKLAPAKPAVAKKAEPKPEKPPEKPRRVRPAAGEGGKAAASARKGAADGEETASAAATSAGGAGQSSAAGQAAASRYKSIVQMRLQRVTRYPSEAQRARLKGTALVSFVVGRDGSVLRLSIKSSSGAPVLDQAALDAVRRVKLPALPEALGQSFTITAPMDFTR</sequence>
<dbReference type="GO" id="GO:0031992">
    <property type="term" value="F:energy transducer activity"/>
    <property type="evidence" value="ECO:0007669"/>
    <property type="project" value="TreeGrafter"/>
</dbReference>
<dbReference type="OrthoDB" id="8448705at2"/>
<feature type="domain" description="TonB C-terminal" evidence="11">
    <location>
        <begin position="238"/>
        <end position="326"/>
    </location>
</feature>
<evidence type="ECO:0000313" key="13">
    <source>
        <dbReference type="Proteomes" id="UP000186143"/>
    </source>
</evidence>
<dbReference type="Pfam" id="PF03544">
    <property type="entry name" value="TonB_C"/>
    <property type="match status" value="1"/>
</dbReference>
<evidence type="ECO:0000256" key="1">
    <source>
        <dbReference type="ARBA" id="ARBA00004383"/>
    </source>
</evidence>
<feature type="compositionally biased region" description="Low complexity" evidence="10">
    <location>
        <begin position="214"/>
        <end position="228"/>
    </location>
</feature>
<reference evidence="12 13" key="1">
    <citation type="submission" date="2016-09" db="EMBL/GenBank/DDBJ databases">
        <title>Rhizobium sp. nov., a novel species isolated from the rice rhizosphere.</title>
        <authorList>
            <person name="Zhao J."/>
            <person name="Zhang X."/>
        </authorList>
    </citation>
    <scope>NUCLEOTIDE SEQUENCE [LARGE SCALE GENOMIC DNA]</scope>
    <source>
        <strain evidence="12 13">MH17</strain>
    </source>
</reference>
<protein>
    <recommendedName>
        <fullName evidence="11">TonB C-terminal domain-containing protein</fullName>
    </recommendedName>
</protein>
<evidence type="ECO:0000256" key="8">
    <source>
        <dbReference type="ARBA" id="ARBA00022989"/>
    </source>
</evidence>
<name>A0A1Q9ACH0_9HYPH</name>
<dbReference type="PANTHER" id="PTHR33446:SF2">
    <property type="entry name" value="PROTEIN TONB"/>
    <property type="match status" value="1"/>
</dbReference>
<keyword evidence="6" id="KW-0812">Transmembrane</keyword>
<evidence type="ECO:0000256" key="2">
    <source>
        <dbReference type="ARBA" id="ARBA00006555"/>
    </source>
</evidence>
<dbReference type="InterPro" id="IPR006260">
    <property type="entry name" value="TonB/TolA_C"/>
</dbReference>
<feature type="compositionally biased region" description="Polar residues" evidence="10">
    <location>
        <begin position="60"/>
        <end position="72"/>
    </location>
</feature>
<dbReference type="AlphaFoldDB" id="A0A1Q9ACH0"/>